<name>A0A813NT56_ADIRI</name>
<dbReference type="PANTHER" id="PTHR48051">
    <property type="match status" value="1"/>
</dbReference>
<comment type="caution">
    <text evidence="3">The sequence shown here is derived from an EMBL/GenBank/DDBJ whole genome shotgun (WGS) entry which is preliminary data.</text>
</comment>
<dbReference type="PROSITE" id="PS51450">
    <property type="entry name" value="LRR"/>
    <property type="match status" value="1"/>
</dbReference>
<dbReference type="InterPro" id="IPR032675">
    <property type="entry name" value="LRR_dom_sf"/>
</dbReference>
<dbReference type="PANTHER" id="PTHR48051:SF1">
    <property type="entry name" value="RAS SUPPRESSOR PROTEIN 1"/>
    <property type="match status" value="1"/>
</dbReference>
<accession>A0A813NT56</accession>
<dbReference type="Proteomes" id="UP000663828">
    <property type="component" value="Unassembled WGS sequence"/>
</dbReference>
<dbReference type="SMART" id="SM00369">
    <property type="entry name" value="LRR_TYP"/>
    <property type="match status" value="3"/>
</dbReference>
<dbReference type="EMBL" id="CAJNOJ010000004">
    <property type="protein sequence ID" value="CAF0742325.1"/>
    <property type="molecule type" value="Genomic_DNA"/>
</dbReference>
<evidence type="ECO:0000313" key="6">
    <source>
        <dbReference type="Proteomes" id="UP000663852"/>
    </source>
</evidence>
<dbReference type="SUPFAM" id="SSF52058">
    <property type="entry name" value="L domain-like"/>
    <property type="match status" value="1"/>
</dbReference>
<organism evidence="3 6">
    <name type="scientific">Adineta ricciae</name>
    <name type="common">Rotifer</name>
    <dbReference type="NCBI Taxonomy" id="249248"/>
    <lineage>
        <taxon>Eukaryota</taxon>
        <taxon>Metazoa</taxon>
        <taxon>Spiralia</taxon>
        <taxon>Gnathifera</taxon>
        <taxon>Rotifera</taxon>
        <taxon>Eurotatoria</taxon>
        <taxon>Bdelloidea</taxon>
        <taxon>Adinetida</taxon>
        <taxon>Adinetidae</taxon>
        <taxon>Adineta</taxon>
    </lineage>
</organism>
<evidence type="ECO:0000313" key="3">
    <source>
        <dbReference type="EMBL" id="CAF0742325.1"/>
    </source>
</evidence>
<reference evidence="3" key="1">
    <citation type="submission" date="2021-02" db="EMBL/GenBank/DDBJ databases">
        <authorList>
            <person name="Nowell W R."/>
        </authorList>
    </citation>
    <scope>NUCLEOTIDE SEQUENCE</scope>
</reference>
<proteinExistence type="predicted"/>
<gene>
    <name evidence="3" type="ORF">EDS130_LOCUS1811</name>
    <name evidence="4" type="ORF">XAT740_LOCUS64</name>
</gene>
<evidence type="ECO:0000313" key="5">
    <source>
        <dbReference type="Proteomes" id="UP000663828"/>
    </source>
</evidence>
<protein>
    <submittedName>
        <fullName evidence="3">Uncharacterized protein</fullName>
    </submittedName>
</protein>
<dbReference type="AlphaFoldDB" id="A0A813NT56"/>
<keyword evidence="5" id="KW-1185">Reference proteome</keyword>
<dbReference type="InterPro" id="IPR003591">
    <property type="entry name" value="Leu-rich_rpt_typical-subtyp"/>
</dbReference>
<dbReference type="Pfam" id="PF00560">
    <property type="entry name" value="LRR_1"/>
    <property type="match status" value="1"/>
</dbReference>
<dbReference type="EMBL" id="CAJNOR010000002">
    <property type="protein sequence ID" value="CAF0744167.1"/>
    <property type="molecule type" value="Genomic_DNA"/>
</dbReference>
<evidence type="ECO:0000256" key="1">
    <source>
        <dbReference type="ARBA" id="ARBA00022614"/>
    </source>
</evidence>
<evidence type="ECO:0000256" key="2">
    <source>
        <dbReference type="ARBA" id="ARBA00022737"/>
    </source>
</evidence>
<keyword evidence="2" id="KW-0677">Repeat</keyword>
<sequence>MVTMQSSMIVTLVGIVCCAWFIERSYAYPRNSDEVDCSQFTDDRDVIRQFPFPIAEYEGESFLEHSVVSIDEDTNMASSIFFYKEEIVPPSVYCLSQLSILSISRTPFPKGNVQMIFVKMCSVIECGFAPLIGIIPDTLLKLKNLTYFSVSSTKIVKGFEKLTKLPKLETLVLDNCSLTSLPNLNNLPNLGALLVENNNLTDIFDIPGVQYLDLNGNQLKNIPMTRDPDRLIGLGMSGNPLSSAATIMLYKNLEDINLSGTGIYSIPATIDRLRNVTRLELSDNNLTHLPTNIRNLRQLELLDIKNNLLSKRNIESIRLSFEKSHPELQIKY</sequence>
<dbReference type="OrthoDB" id="442066at2759"/>
<dbReference type="Gene3D" id="3.80.10.10">
    <property type="entry name" value="Ribonuclease Inhibitor"/>
    <property type="match status" value="2"/>
</dbReference>
<dbReference type="InterPro" id="IPR050216">
    <property type="entry name" value="LRR_domain-containing"/>
</dbReference>
<keyword evidence="1" id="KW-0433">Leucine-rich repeat</keyword>
<dbReference type="Proteomes" id="UP000663852">
    <property type="component" value="Unassembled WGS sequence"/>
</dbReference>
<evidence type="ECO:0000313" key="4">
    <source>
        <dbReference type="EMBL" id="CAF0744167.1"/>
    </source>
</evidence>
<dbReference type="GO" id="GO:0005737">
    <property type="term" value="C:cytoplasm"/>
    <property type="evidence" value="ECO:0007669"/>
    <property type="project" value="TreeGrafter"/>
</dbReference>
<dbReference type="InterPro" id="IPR001611">
    <property type="entry name" value="Leu-rich_rpt"/>
</dbReference>